<evidence type="ECO:0000313" key="2">
    <source>
        <dbReference type="Proteomes" id="UP001054252"/>
    </source>
</evidence>
<protein>
    <submittedName>
        <fullName evidence="1">Uncharacterized protein</fullName>
    </submittedName>
</protein>
<organism evidence="1 2">
    <name type="scientific">Rubroshorea leprosula</name>
    <dbReference type="NCBI Taxonomy" id="152421"/>
    <lineage>
        <taxon>Eukaryota</taxon>
        <taxon>Viridiplantae</taxon>
        <taxon>Streptophyta</taxon>
        <taxon>Embryophyta</taxon>
        <taxon>Tracheophyta</taxon>
        <taxon>Spermatophyta</taxon>
        <taxon>Magnoliopsida</taxon>
        <taxon>eudicotyledons</taxon>
        <taxon>Gunneridae</taxon>
        <taxon>Pentapetalae</taxon>
        <taxon>rosids</taxon>
        <taxon>malvids</taxon>
        <taxon>Malvales</taxon>
        <taxon>Dipterocarpaceae</taxon>
        <taxon>Rubroshorea</taxon>
    </lineage>
</organism>
<evidence type="ECO:0000313" key="1">
    <source>
        <dbReference type="EMBL" id="GKU92584.1"/>
    </source>
</evidence>
<dbReference type="AlphaFoldDB" id="A0AAV5I2V0"/>
<name>A0AAV5I2V0_9ROSI</name>
<accession>A0AAV5I2V0</accession>
<sequence length="36" mass="4105">MMNYLATYETVCNVVNICSSIHSLPCQRGWIVHYAS</sequence>
<dbReference type="EMBL" id="BPVZ01000006">
    <property type="protein sequence ID" value="GKU92584.1"/>
    <property type="molecule type" value="Genomic_DNA"/>
</dbReference>
<comment type="caution">
    <text evidence="1">The sequence shown here is derived from an EMBL/GenBank/DDBJ whole genome shotgun (WGS) entry which is preliminary data.</text>
</comment>
<dbReference type="Proteomes" id="UP001054252">
    <property type="component" value="Unassembled WGS sequence"/>
</dbReference>
<proteinExistence type="predicted"/>
<gene>
    <name evidence="1" type="ORF">SLEP1_g6291</name>
</gene>
<reference evidence="1 2" key="1">
    <citation type="journal article" date="2021" name="Commun. Biol.">
        <title>The genome of Shorea leprosula (Dipterocarpaceae) highlights the ecological relevance of drought in aseasonal tropical rainforests.</title>
        <authorList>
            <person name="Ng K.K.S."/>
            <person name="Kobayashi M.J."/>
            <person name="Fawcett J.A."/>
            <person name="Hatakeyama M."/>
            <person name="Paape T."/>
            <person name="Ng C.H."/>
            <person name="Ang C.C."/>
            <person name="Tnah L.H."/>
            <person name="Lee C.T."/>
            <person name="Nishiyama T."/>
            <person name="Sese J."/>
            <person name="O'Brien M.J."/>
            <person name="Copetti D."/>
            <person name="Mohd Noor M.I."/>
            <person name="Ong R.C."/>
            <person name="Putra M."/>
            <person name="Sireger I.Z."/>
            <person name="Indrioko S."/>
            <person name="Kosugi Y."/>
            <person name="Izuno A."/>
            <person name="Isagi Y."/>
            <person name="Lee S.L."/>
            <person name="Shimizu K.K."/>
        </authorList>
    </citation>
    <scope>NUCLEOTIDE SEQUENCE [LARGE SCALE GENOMIC DNA]</scope>
    <source>
        <strain evidence="1">214</strain>
    </source>
</reference>
<keyword evidence="2" id="KW-1185">Reference proteome</keyword>